<evidence type="ECO:0000313" key="1">
    <source>
        <dbReference type="EMBL" id="QEE23336.1"/>
    </source>
</evidence>
<organism evidence="1 2">
    <name type="scientific">Rhodanobacter glycinis</name>
    <dbReference type="NCBI Taxonomy" id="582702"/>
    <lineage>
        <taxon>Bacteria</taxon>
        <taxon>Pseudomonadati</taxon>
        <taxon>Pseudomonadota</taxon>
        <taxon>Gammaproteobacteria</taxon>
        <taxon>Lysobacterales</taxon>
        <taxon>Rhodanobacteraceae</taxon>
        <taxon>Rhodanobacter</taxon>
    </lineage>
</organism>
<name>A0A5B9DZF5_9GAMM</name>
<dbReference type="AlphaFoldDB" id="A0A5B9DZF5"/>
<sequence length="155" mass="17938">MRFQRMQRYERFEWTPRKLQSFLQRGERQPRKVDQTYPLLGAALLVQPAPAPGTDAELAARRAANTVCEKRMGDLNAGHWWRARAQYFGCEPDARHVIRRAWNAWTGPANAQMFPYVVEQHSGAAEARRQRVRAVDVVLRQQLHATVTTQTELEL</sequence>
<proteinExistence type="predicted"/>
<protein>
    <submittedName>
        <fullName evidence="1">Uncharacterized protein</fullName>
    </submittedName>
</protein>
<dbReference type="KEGG" id="rgl:CS053_01600"/>
<dbReference type="RefSeq" id="WP_147626095.1">
    <property type="nucleotide sequence ID" value="NZ_CP042807.1"/>
</dbReference>
<evidence type="ECO:0000313" key="2">
    <source>
        <dbReference type="Proteomes" id="UP000321807"/>
    </source>
</evidence>
<reference evidence="1 2" key="1">
    <citation type="submission" date="2019-08" db="EMBL/GenBank/DDBJ databases">
        <title>Complete genome sequence of Rhodanobacter glycinis strain T01E-68 isolated from tomato root.</title>
        <authorList>
            <person name="Weon H.-Y."/>
            <person name="Lee S.A."/>
        </authorList>
    </citation>
    <scope>NUCLEOTIDE SEQUENCE [LARGE SCALE GENOMIC DNA]</scope>
    <source>
        <strain evidence="1 2">T01E-68</strain>
    </source>
</reference>
<gene>
    <name evidence="1" type="ORF">CS053_01600</name>
</gene>
<dbReference type="EMBL" id="CP042807">
    <property type="protein sequence ID" value="QEE23336.1"/>
    <property type="molecule type" value="Genomic_DNA"/>
</dbReference>
<accession>A0A5B9DZF5</accession>
<dbReference type="Proteomes" id="UP000321807">
    <property type="component" value="Chromosome"/>
</dbReference>